<evidence type="ECO:0000259" key="7">
    <source>
        <dbReference type="Pfam" id="PF05199"/>
    </source>
</evidence>
<dbReference type="PANTHER" id="PTHR11552">
    <property type="entry name" value="GLUCOSE-METHANOL-CHOLINE GMC OXIDOREDUCTASE"/>
    <property type="match status" value="1"/>
</dbReference>
<dbReference type="InterPro" id="IPR000172">
    <property type="entry name" value="GMC_OxRdtase_N"/>
</dbReference>
<evidence type="ECO:0000256" key="3">
    <source>
        <dbReference type="ARBA" id="ARBA00022630"/>
    </source>
</evidence>
<dbReference type="Gene3D" id="3.50.50.60">
    <property type="entry name" value="FAD/NAD(P)-binding domain"/>
    <property type="match status" value="1"/>
</dbReference>
<proteinExistence type="inferred from homology"/>
<evidence type="ECO:0000313" key="8">
    <source>
        <dbReference type="EMBL" id="ODN02670.1"/>
    </source>
</evidence>
<evidence type="ECO:0000256" key="4">
    <source>
        <dbReference type="ARBA" id="ARBA00022827"/>
    </source>
</evidence>
<feature type="binding site" evidence="5">
    <location>
        <position position="140"/>
    </location>
    <ligand>
        <name>FAD</name>
        <dbReference type="ChEBI" id="CHEBI:57692"/>
    </ligand>
</feature>
<dbReference type="Pfam" id="PF00732">
    <property type="entry name" value="GMC_oxred_N"/>
    <property type="match status" value="1"/>
</dbReference>
<dbReference type="InterPro" id="IPR036188">
    <property type="entry name" value="FAD/NAD-bd_sf"/>
</dbReference>
<dbReference type="InterPro" id="IPR007867">
    <property type="entry name" value="GMC_OxRtase_C"/>
</dbReference>
<protein>
    <submittedName>
        <fullName evidence="8">Glucose dehydrogenase [FAD, quinone]</fullName>
    </submittedName>
</protein>
<dbReference type="PANTHER" id="PTHR11552:SF147">
    <property type="entry name" value="CHOLINE DEHYDROGENASE, MITOCHONDRIAL"/>
    <property type="match status" value="1"/>
</dbReference>
<dbReference type="OMA" id="FNITHES"/>
<dbReference type="Proteomes" id="UP000094527">
    <property type="component" value="Unassembled WGS sequence"/>
</dbReference>
<dbReference type="AlphaFoldDB" id="A0A1D2NBN9"/>
<dbReference type="OrthoDB" id="269227at2759"/>
<gene>
    <name evidence="8" type="ORF">Ocin01_04012</name>
</gene>
<dbReference type="SUPFAM" id="SSF54373">
    <property type="entry name" value="FAD-linked reductases, C-terminal domain"/>
    <property type="match status" value="1"/>
</dbReference>
<dbReference type="PIRSF" id="PIRSF000137">
    <property type="entry name" value="Alcohol_oxidase"/>
    <property type="match status" value="1"/>
</dbReference>
<feature type="domain" description="Glucose-methanol-choline oxidoreductase C-terminal" evidence="7">
    <location>
        <begin position="461"/>
        <end position="597"/>
    </location>
</feature>
<feature type="binding site" evidence="5">
    <location>
        <position position="271"/>
    </location>
    <ligand>
        <name>FAD</name>
        <dbReference type="ChEBI" id="CHEBI:57692"/>
    </ligand>
</feature>
<evidence type="ECO:0000313" key="9">
    <source>
        <dbReference type="Proteomes" id="UP000094527"/>
    </source>
</evidence>
<dbReference type="Pfam" id="PF05199">
    <property type="entry name" value="GMC_oxred_C"/>
    <property type="match status" value="1"/>
</dbReference>
<dbReference type="InterPro" id="IPR012132">
    <property type="entry name" value="GMC_OxRdtase"/>
</dbReference>
<comment type="caution">
    <text evidence="8">The sequence shown here is derived from an EMBL/GenBank/DDBJ whole genome shotgun (WGS) entry which is preliminary data.</text>
</comment>
<dbReference type="SUPFAM" id="SSF51905">
    <property type="entry name" value="FAD/NAD(P)-binding domain"/>
    <property type="match status" value="1"/>
</dbReference>
<dbReference type="EMBL" id="LJIJ01000100">
    <property type="protein sequence ID" value="ODN02670.1"/>
    <property type="molecule type" value="Genomic_DNA"/>
</dbReference>
<accession>A0A1D2NBN9</accession>
<dbReference type="STRING" id="48709.A0A1D2NBN9"/>
<dbReference type="Gene3D" id="3.30.560.10">
    <property type="entry name" value="Glucose Oxidase, domain 3"/>
    <property type="match status" value="1"/>
</dbReference>
<evidence type="ECO:0000256" key="1">
    <source>
        <dbReference type="ARBA" id="ARBA00001974"/>
    </source>
</evidence>
<organism evidence="8 9">
    <name type="scientific">Orchesella cincta</name>
    <name type="common">Springtail</name>
    <name type="synonym">Podura cincta</name>
    <dbReference type="NCBI Taxonomy" id="48709"/>
    <lineage>
        <taxon>Eukaryota</taxon>
        <taxon>Metazoa</taxon>
        <taxon>Ecdysozoa</taxon>
        <taxon>Arthropoda</taxon>
        <taxon>Hexapoda</taxon>
        <taxon>Collembola</taxon>
        <taxon>Entomobryomorpha</taxon>
        <taxon>Entomobryoidea</taxon>
        <taxon>Orchesellidae</taxon>
        <taxon>Orchesellinae</taxon>
        <taxon>Orchesella</taxon>
    </lineage>
</organism>
<keyword evidence="4 5" id="KW-0274">FAD</keyword>
<keyword evidence="3" id="KW-0285">Flavoprotein</keyword>
<evidence type="ECO:0000256" key="5">
    <source>
        <dbReference type="PIRSR" id="PIRSR000137-2"/>
    </source>
</evidence>
<name>A0A1D2NBN9_ORCCI</name>
<keyword evidence="9" id="KW-1185">Reference proteome</keyword>
<evidence type="ECO:0000256" key="2">
    <source>
        <dbReference type="ARBA" id="ARBA00010790"/>
    </source>
</evidence>
<feature type="domain" description="Glucose-methanol-choline oxidoreductase N-terminal" evidence="6">
    <location>
        <begin position="56"/>
        <end position="348"/>
    </location>
</feature>
<dbReference type="GO" id="GO:0050660">
    <property type="term" value="F:flavin adenine dinucleotide binding"/>
    <property type="evidence" value="ECO:0007669"/>
    <property type="project" value="InterPro"/>
</dbReference>
<comment type="similarity">
    <text evidence="2">Belongs to the GMC oxidoreductase family.</text>
</comment>
<evidence type="ECO:0000259" key="6">
    <source>
        <dbReference type="Pfam" id="PF00732"/>
    </source>
</evidence>
<comment type="cofactor">
    <cofactor evidence="1 5">
        <name>FAD</name>
        <dbReference type="ChEBI" id="CHEBI:57692"/>
    </cofactor>
</comment>
<reference evidence="8 9" key="1">
    <citation type="journal article" date="2016" name="Genome Biol. Evol.">
        <title>Gene Family Evolution Reflects Adaptation to Soil Environmental Stressors in the Genome of the Collembolan Orchesella cincta.</title>
        <authorList>
            <person name="Faddeeva-Vakhrusheva A."/>
            <person name="Derks M.F."/>
            <person name="Anvar S.Y."/>
            <person name="Agamennone V."/>
            <person name="Suring W."/>
            <person name="Smit S."/>
            <person name="van Straalen N.M."/>
            <person name="Roelofs D."/>
        </authorList>
    </citation>
    <scope>NUCLEOTIDE SEQUENCE [LARGE SCALE GENOMIC DNA]</scope>
    <source>
        <tissue evidence="8">Mixed pool</tissue>
    </source>
</reference>
<sequence length="689" mass="75813">MSSAATNVRLATPSIFTRTFMLGIMGTLSMYLTSWENSDRVRDNYLDKHRDYGDTFDFIIVGGGTAGSILANRLSEDYKVLMLEAGGDPHPFQRVPLLSNWLLQYSQLDWKHITMPQKQAFKGSTQSRASISQGRGLGGTSNLDYMMYLRGHPKDFDEWADLTKDSSWSYDSVLKYFKSLEQYSGPWEGEYHGDSGEMRIKRPAYTGLGERFCHAAQQNGYPQVDLNGPFVEGCDILTYPTKKGYRDSVHSSFLRKIKDHWNLAIHKYAHVNKILIKGDENRAKGVEYDRHGKAQVAYATKEIIVTAGAIQTAKILMLSGIGQRAELDSLGIPVIADLPVGKRLQDHLSVYLGPFFVDTGASLDIDRDVSAGAALSLARDNGPLTTTGFQAAAVISSGLEKLHGGRNWPDLQLTMYGLSHHKSADEDFSHAYHLKKDLLKTYFEHSKGSDSFSIVVSGGRPKSSGTVKLLNRNPYAPLIINPNYFDKVYDLVVMVDGVKKAIRLVENSTVFHDINARLTNEVLPGCETFRFRSDAYWECYVKTMSVSFGNVAGTAAMGSVVDSNMRVIGLKGLRVMDASIMPSIVSTSTGAAVMMIAEKGADLLLKQWQGTQTEGGLLKDTNLVLTKIKENASKMKGTIDSSKAFLETLKLAGSNPDAALEQIDMEDLKKLTQSVGSLAAILGPARCPS</sequence>
<dbReference type="GO" id="GO:0016614">
    <property type="term" value="F:oxidoreductase activity, acting on CH-OH group of donors"/>
    <property type="evidence" value="ECO:0007669"/>
    <property type="project" value="InterPro"/>
</dbReference>